<feature type="region of interest" description="Disordered" evidence="1">
    <location>
        <begin position="1"/>
        <end position="37"/>
    </location>
</feature>
<dbReference type="EMBL" id="CM007650">
    <property type="protein sequence ID" value="ONM58291.1"/>
    <property type="molecule type" value="Genomic_DNA"/>
</dbReference>
<proteinExistence type="predicted"/>
<gene>
    <name evidence="2" type="ORF">ZEAMMB73_Zm00001d021759</name>
</gene>
<sequence>MAVTVVRDVETGLDTSTSDQDGDKPSWFTPKSCSGLT</sequence>
<dbReference type="AlphaFoldDB" id="A0A1D6IF41"/>
<accession>A0A1D6IF41</accession>
<organism evidence="2">
    <name type="scientific">Zea mays</name>
    <name type="common">Maize</name>
    <dbReference type="NCBI Taxonomy" id="4577"/>
    <lineage>
        <taxon>Eukaryota</taxon>
        <taxon>Viridiplantae</taxon>
        <taxon>Streptophyta</taxon>
        <taxon>Embryophyta</taxon>
        <taxon>Tracheophyta</taxon>
        <taxon>Spermatophyta</taxon>
        <taxon>Magnoliopsida</taxon>
        <taxon>Liliopsida</taxon>
        <taxon>Poales</taxon>
        <taxon>Poaceae</taxon>
        <taxon>PACMAD clade</taxon>
        <taxon>Panicoideae</taxon>
        <taxon>Andropogonodae</taxon>
        <taxon>Andropogoneae</taxon>
        <taxon>Tripsacinae</taxon>
        <taxon>Zea</taxon>
    </lineage>
</organism>
<protein>
    <submittedName>
        <fullName evidence="2">RNA-binding (RRM/RBD/RNP motifs) family protein</fullName>
    </submittedName>
</protein>
<reference evidence="2" key="1">
    <citation type="submission" date="2015-12" db="EMBL/GenBank/DDBJ databases">
        <title>Update maize B73 reference genome by single molecule sequencing technologies.</title>
        <authorList>
            <consortium name="Maize Genome Sequencing Project"/>
            <person name="Ware D."/>
        </authorList>
    </citation>
    <scope>NUCLEOTIDE SEQUENCE [LARGE SCALE GENOMIC DNA]</scope>
    <source>
        <tissue evidence="2">Seedling</tissue>
    </source>
</reference>
<evidence type="ECO:0000256" key="1">
    <source>
        <dbReference type="SAM" id="MobiDB-lite"/>
    </source>
</evidence>
<evidence type="ECO:0000313" key="2">
    <source>
        <dbReference type="EMBL" id="ONM58291.1"/>
    </source>
</evidence>
<name>A0A1D6IF41_MAIZE</name>